<evidence type="ECO:0000256" key="1">
    <source>
        <dbReference type="SAM" id="MobiDB-lite"/>
    </source>
</evidence>
<dbReference type="Proteomes" id="UP000008385">
    <property type="component" value="Chromosome"/>
</dbReference>
<sequence length="157" mass="16298">MTAKTTTTTRSNTPDGDAGAKDMAGATRQPLAAIAQTSATMLRAVGAWHQVNLQMLERAAVGQQQAAERLRQASSPAEVATVQSGLVMAGVGESMQYLQDLMNASLRIQGELMASANPQQGGAGVANPMTAPLVQAWQSMFTAPLNNGATSTTMQAH</sequence>
<protein>
    <recommendedName>
        <fullName evidence="2">Phasin domain-containing protein</fullName>
    </recommendedName>
</protein>
<dbReference type="Pfam" id="PF09361">
    <property type="entry name" value="Phasin_2"/>
    <property type="match status" value="1"/>
</dbReference>
<accession>F5XWX0</accession>
<dbReference type="KEGG" id="rta:Rta_06530"/>
<dbReference type="EMBL" id="CP000245">
    <property type="protein sequence ID" value="AEG91731.1"/>
    <property type="molecule type" value="Genomic_DNA"/>
</dbReference>
<reference evidence="3 4" key="2">
    <citation type="journal article" date="2011" name="PLoS ONE">
        <title>The Cyst-Dividing Bacterium Ramlibacter tataouinensis TTB310 Genome Reveals a Well-Stocked Toolbox for Adaptation to a Desert Environment.</title>
        <authorList>
            <person name="De Luca G."/>
            <person name="Barakat M."/>
            <person name="Ortet P."/>
            <person name="Fochesato S."/>
            <person name="Jourlin-Castelli C."/>
            <person name="Ansaldi M."/>
            <person name="Py B."/>
            <person name="Fichant G."/>
            <person name="Coutinho P.M."/>
            <person name="Voulhoux R."/>
            <person name="Bastien O."/>
            <person name="Marechal E."/>
            <person name="Henrissat B."/>
            <person name="Quentin Y."/>
            <person name="Noirot P."/>
            <person name="Filloux A."/>
            <person name="Mejean V."/>
            <person name="Dubow M.S."/>
            <person name="Barras F."/>
            <person name="Barbe V."/>
            <person name="Weissenbach J."/>
            <person name="Mihalcescu I."/>
            <person name="Vermeglio A."/>
            <person name="Achouak W."/>
            <person name="Heulin T."/>
        </authorList>
    </citation>
    <scope>NUCLEOTIDE SEQUENCE [LARGE SCALE GENOMIC DNA]</scope>
    <source>
        <strain evidence="4">ATCC BAA-407 / DSM 14655 / LMG 21543 / TTB310</strain>
    </source>
</reference>
<evidence type="ECO:0000259" key="2">
    <source>
        <dbReference type="Pfam" id="PF09361"/>
    </source>
</evidence>
<name>F5XWX0_RAMTT</name>
<dbReference type="RefSeq" id="WP_013899964.1">
    <property type="nucleotide sequence ID" value="NC_015677.1"/>
</dbReference>
<dbReference type="HOGENOM" id="CLU_1676428_0_0_4"/>
<feature type="region of interest" description="Disordered" evidence="1">
    <location>
        <begin position="1"/>
        <end position="23"/>
    </location>
</feature>
<dbReference type="OrthoDB" id="8913504at2"/>
<dbReference type="STRING" id="365046.Rta_06530"/>
<evidence type="ECO:0000313" key="4">
    <source>
        <dbReference type="Proteomes" id="UP000008385"/>
    </source>
</evidence>
<keyword evidence="4" id="KW-1185">Reference proteome</keyword>
<organism evidence="3 4">
    <name type="scientific">Ramlibacter tataouinensis (strain ATCC BAA-407 / DSM 14655 / LMG 21543 / TTB310)</name>
    <dbReference type="NCBI Taxonomy" id="365046"/>
    <lineage>
        <taxon>Bacteria</taxon>
        <taxon>Pseudomonadati</taxon>
        <taxon>Pseudomonadota</taxon>
        <taxon>Betaproteobacteria</taxon>
        <taxon>Burkholderiales</taxon>
        <taxon>Comamonadaceae</taxon>
        <taxon>Ramlibacter</taxon>
    </lineage>
</organism>
<reference evidence="4" key="1">
    <citation type="submission" date="2006-01" db="EMBL/GenBank/DDBJ databases">
        <title>Genome of the cyst-dividing bacterium Ramlibacter tataouinensis.</title>
        <authorList>
            <person name="Barakat M."/>
            <person name="Ortet P."/>
            <person name="De Luca G."/>
            <person name="Jourlin-Castelli C."/>
            <person name="Ansaldi M."/>
            <person name="Py B."/>
            <person name="Fichant G."/>
            <person name="Coutinho P."/>
            <person name="Voulhoux R."/>
            <person name="Bastien O."/>
            <person name="Roy S."/>
            <person name="Marechal E."/>
            <person name="Henrissat B."/>
            <person name="Quentin Y."/>
            <person name="Noirot P."/>
            <person name="Filloux A."/>
            <person name="Mejean V."/>
            <person name="DuBow M."/>
            <person name="Barras F."/>
            <person name="Heulin T."/>
        </authorList>
    </citation>
    <scope>NUCLEOTIDE SEQUENCE [LARGE SCALE GENOMIC DNA]</scope>
    <source>
        <strain evidence="4">ATCC BAA-407 / DSM 14655 / LMG 21543 / TTB310</strain>
    </source>
</reference>
<evidence type="ECO:0000313" key="3">
    <source>
        <dbReference type="EMBL" id="AEG91731.1"/>
    </source>
</evidence>
<gene>
    <name evidence="3" type="ordered locus">Rta_06530</name>
</gene>
<dbReference type="InterPro" id="IPR018968">
    <property type="entry name" value="Phasin"/>
</dbReference>
<proteinExistence type="predicted"/>
<dbReference type="AlphaFoldDB" id="F5XWX0"/>
<feature type="domain" description="Phasin" evidence="2">
    <location>
        <begin position="22"/>
        <end position="118"/>
    </location>
</feature>